<dbReference type="InterPro" id="IPR017896">
    <property type="entry name" value="4Fe4S_Fe-S-bd"/>
</dbReference>
<dbReference type="PROSITE" id="PS51379">
    <property type="entry name" value="4FE4S_FER_2"/>
    <property type="match status" value="1"/>
</dbReference>
<dbReference type="Proteomes" id="UP001212803">
    <property type="component" value="Chromosome"/>
</dbReference>
<keyword evidence="7" id="KW-1185">Reference proteome</keyword>
<evidence type="ECO:0000256" key="4">
    <source>
        <dbReference type="SAM" id="MobiDB-lite"/>
    </source>
</evidence>
<keyword evidence="2" id="KW-0408">Iron</keyword>
<evidence type="ECO:0000256" key="1">
    <source>
        <dbReference type="ARBA" id="ARBA00022723"/>
    </source>
</evidence>
<feature type="domain" description="4Fe-4S ferredoxin-type" evidence="5">
    <location>
        <begin position="3"/>
        <end position="34"/>
    </location>
</feature>
<dbReference type="EMBL" id="CP115149">
    <property type="protein sequence ID" value="WBL37511.1"/>
    <property type="molecule type" value="Genomic_DNA"/>
</dbReference>
<accession>A0ABY7MDX0</accession>
<dbReference type="Pfam" id="PF13183">
    <property type="entry name" value="Fer4_8"/>
    <property type="match status" value="1"/>
</dbReference>
<dbReference type="SUPFAM" id="SSF46548">
    <property type="entry name" value="alpha-helical ferredoxin"/>
    <property type="match status" value="1"/>
</dbReference>
<protein>
    <submittedName>
        <fullName evidence="6">4Fe-4S dicluster domain-containing protein</fullName>
    </submittedName>
</protein>
<dbReference type="InterPro" id="IPR017900">
    <property type="entry name" value="4Fe4S_Fe_S_CS"/>
</dbReference>
<dbReference type="PANTHER" id="PTHR47153:SF2">
    <property type="entry name" value="LACTATE UTILIZATION PROTEIN B"/>
    <property type="match status" value="1"/>
</dbReference>
<dbReference type="Gene3D" id="1.10.1060.10">
    <property type="entry name" value="Alpha-helical ferredoxin"/>
    <property type="match status" value="1"/>
</dbReference>
<organism evidence="6 7">
    <name type="scientific">Tepidiforma flava</name>
    <dbReference type="NCBI Taxonomy" id="3004094"/>
    <lineage>
        <taxon>Bacteria</taxon>
        <taxon>Bacillati</taxon>
        <taxon>Chloroflexota</taxon>
        <taxon>Tepidiformia</taxon>
        <taxon>Tepidiformales</taxon>
        <taxon>Tepidiformaceae</taxon>
        <taxon>Tepidiforma</taxon>
    </lineage>
</organism>
<dbReference type="PROSITE" id="PS00198">
    <property type="entry name" value="4FE4S_FER_1"/>
    <property type="match status" value="1"/>
</dbReference>
<evidence type="ECO:0000259" key="5">
    <source>
        <dbReference type="PROSITE" id="PS51379"/>
    </source>
</evidence>
<evidence type="ECO:0000313" key="6">
    <source>
        <dbReference type="EMBL" id="WBL37511.1"/>
    </source>
</evidence>
<reference evidence="6 7" key="1">
    <citation type="journal article" date="2023" name="ISME J.">
        <title>Thermophilic Dehalococcoidia with unusual traits shed light on an unexpected past.</title>
        <authorList>
            <person name="Palmer M."/>
            <person name="Covington J.K."/>
            <person name="Zhou E.M."/>
            <person name="Thomas S.C."/>
            <person name="Habib N."/>
            <person name="Seymour C.O."/>
            <person name="Lai D."/>
            <person name="Johnston J."/>
            <person name="Hashimi A."/>
            <person name="Jiao J.Y."/>
            <person name="Muok A.R."/>
            <person name="Liu L."/>
            <person name="Xian W.D."/>
            <person name="Zhi X.Y."/>
            <person name="Li M.M."/>
            <person name="Silva L.P."/>
            <person name="Bowen B.P."/>
            <person name="Louie K."/>
            <person name="Briegel A."/>
            <person name="Pett-Ridge J."/>
            <person name="Weber P.K."/>
            <person name="Tocheva E.I."/>
            <person name="Woyke T."/>
            <person name="Northen T.R."/>
            <person name="Mayali X."/>
            <person name="Li W.J."/>
            <person name="Hedlund B.P."/>
        </authorList>
    </citation>
    <scope>NUCLEOTIDE SEQUENCE [LARGE SCALE GENOMIC DNA]</scope>
    <source>
        <strain evidence="6 7">YIM 72310</strain>
    </source>
</reference>
<dbReference type="Gene3D" id="3.40.50.10420">
    <property type="entry name" value="NagB/RpiA/CoA transferase-like"/>
    <property type="match status" value="1"/>
</dbReference>
<name>A0ABY7MDX0_9CHLR</name>
<evidence type="ECO:0000313" key="7">
    <source>
        <dbReference type="Proteomes" id="UP001212803"/>
    </source>
</evidence>
<gene>
    <name evidence="6" type="ORF">O0235_02405</name>
</gene>
<keyword evidence="3" id="KW-0411">Iron-sulfur</keyword>
<evidence type="ECO:0000256" key="2">
    <source>
        <dbReference type="ARBA" id="ARBA00023004"/>
    </source>
</evidence>
<dbReference type="InterPro" id="IPR037171">
    <property type="entry name" value="NagB/RpiA_transferase-like"/>
</dbReference>
<dbReference type="PANTHER" id="PTHR47153">
    <property type="entry name" value="LACTATE UTILIZATION PROTEIN B"/>
    <property type="match status" value="1"/>
</dbReference>
<proteinExistence type="predicted"/>
<dbReference type="InterPro" id="IPR009051">
    <property type="entry name" value="Helical_ferredxn"/>
</dbReference>
<keyword evidence="1" id="KW-0479">Metal-binding</keyword>
<sequence length="303" mass="31424">MLADPRYRDVLRCIRCGACMNACPVYRAVSGLAYGSPYMGPIGAVLSPLLWPRGAQADLPFASTLCGACTEACPVGIPLHRMLLDLRADAVERGAVAGRAERAAWKAGRRPSPSPPARAAAAMARIGLRGGGRLVRPLAGRRADPRVLPEPAQPRDPALLTAAGPDRSERPLIAPEDVLPPTPVERFRLRASQLGVAFPAAAPHGALELSAAAAVAATGSVLLTGTPVDRRALLAAPAVALRVDPATIVEYPAGLEPFLGSGDALILTGPSRTADIEKVIVRGIHGSRSTPSSSSRPLPERAG</sequence>
<dbReference type="InterPro" id="IPR024185">
    <property type="entry name" value="FTHF_cligase-like_sf"/>
</dbReference>
<dbReference type="InterPro" id="IPR004452">
    <property type="entry name" value="LutB/LldF"/>
</dbReference>
<evidence type="ECO:0000256" key="3">
    <source>
        <dbReference type="ARBA" id="ARBA00023014"/>
    </source>
</evidence>
<feature type="region of interest" description="Disordered" evidence="4">
    <location>
        <begin position="140"/>
        <end position="165"/>
    </location>
</feature>
<dbReference type="SUPFAM" id="SSF100950">
    <property type="entry name" value="NagB/RpiA/CoA transferase-like"/>
    <property type="match status" value="1"/>
</dbReference>